<feature type="domain" description="HTH hxlR-type" evidence="4">
    <location>
        <begin position="13"/>
        <end position="111"/>
    </location>
</feature>
<dbReference type="RefSeq" id="WP_253761915.1">
    <property type="nucleotide sequence ID" value="NZ_JAMZDZ010000001.1"/>
</dbReference>
<evidence type="ECO:0000256" key="2">
    <source>
        <dbReference type="ARBA" id="ARBA00023125"/>
    </source>
</evidence>
<evidence type="ECO:0000313" key="6">
    <source>
        <dbReference type="Proteomes" id="UP001595816"/>
    </source>
</evidence>
<evidence type="ECO:0000259" key="4">
    <source>
        <dbReference type="PROSITE" id="PS51118"/>
    </source>
</evidence>
<sequence>MGRDDCYDFVSDCRIRLVTDLLSHSWDPVVLVALRIGPQRRSALITAIGDVSDKALTESLRRLAARGLVTRTSESTVRKVEYALTAVGESLVHGPLATLGQWALDHGDELMAPAAV</sequence>
<dbReference type="PROSITE" id="PS51118">
    <property type="entry name" value="HTH_HXLR"/>
    <property type="match status" value="1"/>
</dbReference>
<keyword evidence="1" id="KW-0805">Transcription regulation</keyword>
<dbReference type="EMBL" id="JBHSAY010000015">
    <property type="protein sequence ID" value="MFC4133885.1"/>
    <property type="molecule type" value="Genomic_DNA"/>
</dbReference>
<evidence type="ECO:0000313" key="5">
    <source>
        <dbReference type="EMBL" id="MFC4133885.1"/>
    </source>
</evidence>
<dbReference type="InterPro" id="IPR036390">
    <property type="entry name" value="WH_DNA-bd_sf"/>
</dbReference>
<dbReference type="InterPro" id="IPR002577">
    <property type="entry name" value="HTH_HxlR"/>
</dbReference>
<keyword evidence="2" id="KW-0238">DNA-binding</keyword>
<reference evidence="6" key="1">
    <citation type="journal article" date="2019" name="Int. J. Syst. Evol. Microbiol.">
        <title>The Global Catalogue of Microorganisms (GCM) 10K type strain sequencing project: providing services to taxonomists for standard genome sequencing and annotation.</title>
        <authorList>
            <consortium name="The Broad Institute Genomics Platform"/>
            <consortium name="The Broad Institute Genome Sequencing Center for Infectious Disease"/>
            <person name="Wu L."/>
            <person name="Ma J."/>
        </authorList>
    </citation>
    <scope>NUCLEOTIDE SEQUENCE [LARGE SCALE GENOMIC DNA]</scope>
    <source>
        <strain evidence="6">CGMCC 4.7289</strain>
    </source>
</reference>
<comment type="caution">
    <text evidence="5">The sequence shown here is derived from an EMBL/GenBank/DDBJ whole genome shotgun (WGS) entry which is preliminary data.</text>
</comment>
<evidence type="ECO:0000256" key="3">
    <source>
        <dbReference type="ARBA" id="ARBA00023163"/>
    </source>
</evidence>
<keyword evidence="3" id="KW-0804">Transcription</keyword>
<dbReference type="Pfam" id="PF01638">
    <property type="entry name" value="HxlR"/>
    <property type="match status" value="1"/>
</dbReference>
<protein>
    <submittedName>
        <fullName evidence="5">Winged helix-turn-helix transcriptional regulator</fullName>
    </submittedName>
</protein>
<proteinExistence type="predicted"/>
<evidence type="ECO:0000256" key="1">
    <source>
        <dbReference type="ARBA" id="ARBA00023015"/>
    </source>
</evidence>
<dbReference type="Gene3D" id="1.10.10.10">
    <property type="entry name" value="Winged helix-like DNA-binding domain superfamily/Winged helix DNA-binding domain"/>
    <property type="match status" value="1"/>
</dbReference>
<dbReference type="SUPFAM" id="SSF46785">
    <property type="entry name" value="Winged helix' DNA-binding domain"/>
    <property type="match status" value="1"/>
</dbReference>
<gene>
    <name evidence="5" type="ORF">ACFOZ4_25000</name>
</gene>
<keyword evidence="6" id="KW-1185">Reference proteome</keyword>
<name>A0ABV8LSY5_9ACTN</name>
<accession>A0ABV8LSY5</accession>
<dbReference type="PANTHER" id="PTHR33204">
    <property type="entry name" value="TRANSCRIPTIONAL REGULATOR, MARR FAMILY"/>
    <property type="match status" value="1"/>
</dbReference>
<dbReference type="InterPro" id="IPR036388">
    <property type="entry name" value="WH-like_DNA-bd_sf"/>
</dbReference>
<dbReference type="PANTHER" id="PTHR33204:SF18">
    <property type="entry name" value="TRANSCRIPTIONAL REGULATORY PROTEIN"/>
    <property type="match status" value="1"/>
</dbReference>
<dbReference type="Proteomes" id="UP001595816">
    <property type="component" value="Unassembled WGS sequence"/>
</dbReference>
<organism evidence="5 6">
    <name type="scientific">Hamadaea flava</name>
    <dbReference type="NCBI Taxonomy" id="1742688"/>
    <lineage>
        <taxon>Bacteria</taxon>
        <taxon>Bacillati</taxon>
        <taxon>Actinomycetota</taxon>
        <taxon>Actinomycetes</taxon>
        <taxon>Micromonosporales</taxon>
        <taxon>Micromonosporaceae</taxon>
        <taxon>Hamadaea</taxon>
    </lineage>
</organism>